<protein>
    <submittedName>
        <fullName evidence="3">TatD family hydrolase</fullName>
    </submittedName>
</protein>
<evidence type="ECO:0000313" key="4">
    <source>
        <dbReference type="Proteomes" id="UP001204615"/>
    </source>
</evidence>
<dbReference type="PANTHER" id="PTHR46124">
    <property type="entry name" value="D-AMINOACYL-TRNA DEACYLASE"/>
    <property type="match status" value="1"/>
</dbReference>
<comment type="caution">
    <text evidence="3">The sequence shown here is derived from an EMBL/GenBank/DDBJ whole genome shotgun (WGS) entry which is preliminary data.</text>
</comment>
<evidence type="ECO:0000256" key="2">
    <source>
        <dbReference type="ARBA" id="ARBA00022801"/>
    </source>
</evidence>
<dbReference type="InterPro" id="IPR018228">
    <property type="entry name" value="DNase_TatD-rel_CS"/>
</dbReference>
<dbReference type="InterPro" id="IPR032466">
    <property type="entry name" value="Metal_Hydrolase"/>
</dbReference>
<name>A0ABT1FC05_9GAMM</name>
<dbReference type="SUPFAM" id="SSF51556">
    <property type="entry name" value="Metallo-dependent hydrolases"/>
    <property type="match status" value="1"/>
</dbReference>
<comment type="similarity">
    <text evidence="1">Belongs to the metallo-dependent hydrolases superfamily. TatD-type hydrolase family.</text>
</comment>
<evidence type="ECO:0000313" key="3">
    <source>
        <dbReference type="EMBL" id="MCP1374905.1"/>
    </source>
</evidence>
<dbReference type="PROSITE" id="PS01090">
    <property type="entry name" value="TATD_2"/>
    <property type="match status" value="1"/>
</dbReference>
<keyword evidence="4" id="KW-1185">Reference proteome</keyword>
<gene>
    <name evidence="3" type="ORF">NC595_12635</name>
</gene>
<dbReference type="InterPro" id="IPR001130">
    <property type="entry name" value="TatD-like"/>
</dbReference>
<dbReference type="PIRSF" id="PIRSF005902">
    <property type="entry name" value="DNase_TatD"/>
    <property type="match status" value="1"/>
</dbReference>
<organism evidence="3 4">
    <name type="scientific">Dyella lutea</name>
    <dbReference type="NCBI Taxonomy" id="2950441"/>
    <lineage>
        <taxon>Bacteria</taxon>
        <taxon>Pseudomonadati</taxon>
        <taxon>Pseudomonadota</taxon>
        <taxon>Gammaproteobacteria</taxon>
        <taxon>Lysobacterales</taxon>
        <taxon>Rhodanobacteraceae</taxon>
        <taxon>Dyella</taxon>
    </lineage>
</organism>
<evidence type="ECO:0000256" key="1">
    <source>
        <dbReference type="ARBA" id="ARBA00009275"/>
    </source>
</evidence>
<dbReference type="Pfam" id="PF01026">
    <property type="entry name" value="TatD_DNase"/>
    <property type="match status" value="1"/>
</dbReference>
<dbReference type="GO" id="GO:0016787">
    <property type="term" value="F:hydrolase activity"/>
    <property type="evidence" value="ECO:0007669"/>
    <property type="project" value="UniProtKB-KW"/>
</dbReference>
<sequence length="259" mass="28568">MTPLVDSHVHLDDARFDVDRNRVLERARDAGLGAMIVPAIAALDWPALADLAARHGDVFPAYGMHPMFLPRHRLTDCDLLDQWLDTHRAVAVGEIGLDYFVEGLDRDRQQVLFGRQLSVAANHRLPVIVHARRAVDAVIAAIRRHPGTRGVVHSFSGSVEQAGQLFKLGFLVGIGGPVTYPRAQRLRRVVAELPVEQLLLESDAPDQPGIVHRGQRNEPSSITETLAELASLRGEHVEQLAAATTENARRLFDLDIPAR</sequence>
<dbReference type="PANTHER" id="PTHR46124:SF3">
    <property type="entry name" value="HYDROLASE"/>
    <property type="match status" value="1"/>
</dbReference>
<dbReference type="RefSeq" id="WP_253566995.1">
    <property type="nucleotide sequence ID" value="NZ_JAMZEK010000003.1"/>
</dbReference>
<dbReference type="PROSITE" id="PS01137">
    <property type="entry name" value="TATD_1"/>
    <property type="match status" value="1"/>
</dbReference>
<proteinExistence type="inferred from homology"/>
<dbReference type="EMBL" id="JAMZEK010000003">
    <property type="protein sequence ID" value="MCP1374905.1"/>
    <property type="molecule type" value="Genomic_DNA"/>
</dbReference>
<dbReference type="CDD" id="cd01310">
    <property type="entry name" value="TatD_DNAse"/>
    <property type="match status" value="1"/>
</dbReference>
<dbReference type="Proteomes" id="UP001204615">
    <property type="component" value="Unassembled WGS sequence"/>
</dbReference>
<keyword evidence="2 3" id="KW-0378">Hydrolase</keyword>
<dbReference type="Gene3D" id="3.20.20.140">
    <property type="entry name" value="Metal-dependent hydrolases"/>
    <property type="match status" value="1"/>
</dbReference>
<reference evidence="3 4" key="1">
    <citation type="submission" date="2022-06" db="EMBL/GenBank/DDBJ databases">
        <title>Dyella sp. Sa strain:Sa Genome sequencing.</title>
        <authorList>
            <person name="Park S."/>
        </authorList>
    </citation>
    <scope>NUCLEOTIDE SEQUENCE [LARGE SCALE GENOMIC DNA]</scope>
    <source>
        <strain evidence="3 4">Sa</strain>
    </source>
</reference>
<accession>A0ABT1FC05</accession>